<name>A0A285D826_9BACI</name>
<keyword evidence="6 12" id="KW-0255">Endonuclease</keyword>
<accession>A0A285D826</accession>
<dbReference type="Gene3D" id="3.60.15.10">
    <property type="entry name" value="Ribonuclease Z/Hydroxyacylglutathione hydrolase-like"/>
    <property type="match status" value="1"/>
</dbReference>
<keyword evidence="5 13" id="KW-0479">Metal-binding</keyword>
<evidence type="ECO:0000256" key="10">
    <source>
        <dbReference type="ARBA" id="ARBA00022884"/>
    </source>
</evidence>
<dbReference type="Pfam" id="PF17770">
    <property type="entry name" value="RNase_J_C"/>
    <property type="match status" value="1"/>
</dbReference>
<dbReference type="InterPro" id="IPR011108">
    <property type="entry name" value="RMMBL"/>
</dbReference>
<feature type="binding site" evidence="16">
    <location>
        <position position="78"/>
    </location>
    <ligand>
        <name>Zn(2+)</name>
        <dbReference type="ChEBI" id="CHEBI:29105"/>
        <label>2</label>
        <note>catalytic</note>
    </ligand>
</feature>
<keyword evidence="9 12" id="KW-0269">Exonuclease</keyword>
<sequence length="555" mass="61723">MTLQTENIRIIPLGGVGEVGKNMYVVEVQDQLFILDAGIMLPETEMFGIDIVIPDMNYIIENQDRVKAILLSHGHEDHIGALPYLLRHVKAPVYGTKLTIAYAKTLVKEIGVKGTVKFFEINNQKTLKFDDVSVSFFRTNHTIPDSVGICIHTSLGTVVYTGDFKFDQSASKWYRSDLGKMAQIGQKGVLCLLSDSMQAETPGYTTSDSYLYKELSHSMQVSDGRIVAGCYSSDLIRIQQVLGAAAENNRRVIITGKNVKSNLDLAISLGYIQLEEECLIDSSEINDYADHELVFLVTGSHGDLFETLQKMATGQNRTLQIQANDTVLLSTHVPMGGEVFLFKTMDVLSRAGATVRSSHKLLHGDGHGSQEDLKLMLNLMKPKFFIPIRGEFKSLFAHANLARELGVESENIVIPDRGDVIELSENGIEQADKVTAGNVLIDGSGVGDIGNIVLRDRKLLSQDGIFIVVVTINKTKRSIVSGPEIISRGFVYVRESERLMEDSTAKVKEIVEKILQDSGSIDWALLKQNIRDQLHFYLFEQTKRRPMILPIIMEI</sequence>
<evidence type="ECO:0000256" key="9">
    <source>
        <dbReference type="ARBA" id="ARBA00022839"/>
    </source>
</evidence>
<dbReference type="GO" id="GO:0006397">
    <property type="term" value="P:mRNA processing"/>
    <property type="evidence" value="ECO:0007669"/>
    <property type="project" value="UniProtKB-ARBA"/>
</dbReference>
<dbReference type="PIRSF" id="PIRSF004803">
    <property type="entry name" value="RnjA"/>
    <property type="match status" value="1"/>
</dbReference>
<evidence type="ECO:0000256" key="11">
    <source>
        <dbReference type="ARBA" id="ARBA00065702"/>
    </source>
</evidence>
<evidence type="ECO:0000256" key="7">
    <source>
        <dbReference type="ARBA" id="ARBA00022801"/>
    </source>
</evidence>
<keyword evidence="2 12" id="KW-0963">Cytoplasm</keyword>
<gene>
    <name evidence="12" type="primary">rnj</name>
    <name evidence="18" type="ORF">SAMN05877753_1121</name>
</gene>
<dbReference type="InterPro" id="IPR036866">
    <property type="entry name" value="RibonucZ/Hydroxyglut_hydro"/>
</dbReference>
<feature type="active site" description="Proton donor" evidence="14">
    <location>
        <position position="195"/>
    </location>
</feature>
<dbReference type="GO" id="GO:0004534">
    <property type="term" value="F:5'-3' RNA exonuclease activity"/>
    <property type="evidence" value="ECO:0007669"/>
    <property type="project" value="UniProtKB-UniRule"/>
</dbReference>
<dbReference type="AlphaFoldDB" id="A0A285D826"/>
<dbReference type="SMART" id="SM00849">
    <property type="entry name" value="Lactamase_B"/>
    <property type="match status" value="1"/>
</dbReference>
<keyword evidence="7 12" id="KW-0378">Hydrolase</keyword>
<comment type="caution">
    <text evidence="12">Lacks conserved residue(s) required for the propagation of feature annotation.</text>
</comment>
<dbReference type="GO" id="GO:0004521">
    <property type="term" value="F:RNA endonuclease activity"/>
    <property type="evidence" value="ECO:0007669"/>
    <property type="project" value="UniProtKB-UniRule"/>
</dbReference>
<evidence type="ECO:0000256" key="5">
    <source>
        <dbReference type="ARBA" id="ARBA00022723"/>
    </source>
</evidence>
<dbReference type="GO" id="GO:0003723">
    <property type="term" value="F:RNA binding"/>
    <property type="evidence" value="ECO:0007669"/>
    <property type="project" value="UniProtKB-UniRule"/>
</dbReference>
<evidence type="ECO:0000256" key="4">
    <source>
        <dbReference type="ARBA" id="ARBA00022722"/>
    </source>
</evidence>
<dbReference type="RefSeq" id="WP_097160433.1">
    <property type="nucleotide sequence ID" value="NZ_JBEPMQ010000015.1"/>
</dbReference>
<evidence type="ECO:0000256" key="14">
    <source>
        <dbReference type="PIRSR" id="PIRSR004803-1"/>
    </source>
</evidence>
<feature type="domain" description="Metallo-beta-lactamase" evidence="17">
    <location>
        <begin position="20"/>
        <end position="215"/>
    </location>
</feature>
<organism evidence="18 19">
    <name type="scientific">Bacillus oleivorans</name>
    <dbReference type="NCBI Taxonomy" id="1448271"/>
    <lineage>
        <taxon>Bacteria</taxon>
        <taxon>Bacillati</taxon>
        <taxon>Bacillota</taxon>
        <taxon>Bacilli</taxon>
        <taxon>Bacillales</taxon>
        <taxon>Bacillaceae</taxon>
        <taxon>Bacillus</taxon>
    </lineage>
</organism>
<dbReference type="FunFam" id="3.10.20.580:FF:000001">
    <property type="entry name" value="Ribonuclease J"/>
    <property type="match status" value="1"/>
</dbReference>
<keyword evidence="19" id="KW-1185">Reference proteome</keyword>
<dbReference type="EC" id="3.1.-.-" evidence="12 13"/>
<comment type="function">
    <text evidence="12">An RNase that has 5'-3' exonuclease and possibly endonuclease activity. Involved in maturation of rRNA and in some organisms also mRNA maturation and/or decay.</text>
</comment>
<feature type="binding site" evidence="15">
    <location>
        <begin position="363"/>
        <end position="367"/>
    </location>
    <ligand>
        <name>substrate</name>
    </ligand>
</feature>
<evidence type="ECO:0000256" key="6">
    <source>
        <dbReference type="ARBA" id="ARBA00022759"/>
    </source>
</evidence>
<dbReference type="InterPro" id="IPR001279">
    <property type="entry name" value="Metallo-B-lactamas"/>
</dbReference>
<dbReference type="Pfam" id="PF00753">
    <property type="entry name" value="Lactamase_B"/>
    <property type="match status" value="1"/>
</dbReference>
<evidence type="ECO:0000256" key="15">
    <source>
        <dbReference type="PIRSR" id="PIRSR004803-2"/>
    </source>
</evidence>
<dbReference type="SUPFAM" id="SSF56281">
    <property type="entry name" value="Metallo-hydrolase/oxidoreductase"/>
    <property type="match status" value="1"/>
</dbReference>
<evidence type="ECO:0000256" key="2">
    <source>
        <dbReference type="ARBA" id="ARBA00022490"/>
    </source>
</evidence>
<evidence type="ECO:0000313" key="19">
    <source>
        <dbReference type="Proteomes" id="UP000219546"/>
    </source>
</evidence>
<evidence type="ECO:0000256" key="13">
    <source>
        <dbReference type="PIRNR" id="PIRNR004803"/>
    </source>
</evidence>
<proteinExistence type="inferred from homology"/>
<comment type="subunit">
    <text evidence="11">Unclear whether it forms homodimers or belongs to a larger complex. According to probably does not form homodimers, while shows homodimer formation. Both reports show RNase J1 and J2 interaction, probably as a heterotetramer shows it is a component of a possible RNA degradosome complex composed of rny, rnjA, rnjB, pnp, pfkA and eno, while finds no evidence of an RNA degradosome complex.</text>
</comment>
<feature type="binding site" evidence="16">
    <location>
        <position position="73"/>
    </location>
    <ligand>
        <name>Zn(2+)</name>
        <dbReference type="ChEBI" id="CHEBI:29105"/>
        <label>1</label>
        <note>catalytic</note>
    </ligand>
</feature>
<keyword evidence="10 12" id="KW-0694">RNA-binding</keyword>
<dbReference type="InterPro" id="IPR004613">
    <property type="entry name" value="RNase_J"/>
</dbReference>
<feature type="binding site" evidence="16">
    <location>
        <position position="77"/>
    </location>
    <ligand>
        <name>Zn(2+)</name>
        <dbReference type="ChEBI" id="CHEBI:29105"/>
        <label>1</label>
        <note>catalytic</note>
    </ligand>
</feature>
<feature type="binding site" evidence="16">
    <location>
        <position position="163"/>
    </location>
    <ligand>
        <name>Zn(2+)</name>
        <dbReference type="ChEBI" id="CHEBI:29105"/>
        <label>1</label>
        <note>catalytic</note>
    </ligand>
</feature>
<dbReference type="GO" id="GO:0008270">
    <property type="term" value="F:zinc ion binding"/>
    <property type="evidence" value="ECO:0007669"/>
    <property type="project" value="InterPro"/>
</dbReference>
<dbReference type="Gene3D" id="3.40.50.10710">
    <property type="entry name" value="Metallo-hydrolase/oxidoreductase"/>
    <property type="match status" value="1"/>
</dbReference>
<dbReference type="GO" id="GO:0005737">
    <property type="term" value="C:cytoplasm"/>
    <property type="evidence" value="ECO:0007669"/>
    <property type="project" value="UniProtKB-SubCell"/>
</dbReference>
<dbReference type="Gene3D" id="3.10.20.580">
    <property type="match status" value="1"/>
</dbReference>
<dbReference type="InterPro" id="IPR055132">
    <property type="entry name" value="RNase_J_b_CASP"/>
</dbReference>
<dbReference type="Pfam" id="PF07521">
    <property type="entry name" value="RMMBL"/>
    <property type="match status" value="1"/>
</dbReference>
<feature type="binding site" evidence="16">
    <location>
        <position position="141"/>
    </location>
    <ligand>
        <name>Zn(2+)</name>
        <dbReference type="ChEBI" id="CHEBI:29105"/>
        <label>1</label>
        <note>catalytic</note>
    </ligand>
</feature>
<comment type="subunit">
    <text evidence="12">Homodimer, may be a subunit of the RNA degradosome.</text>
</comment>
<keyword evidence="16" id="KW-0106">Calcium</keyword>
<dbReference type="Pfam" id="PF22505">
    <property type="entry name" value="RNase_J_b_CASP"/>
    <property type="match status" value="1"/>
</dbReference>
<feature type="binding site" evidence="16">
    <location>
        <position position="75"/>
    </location>
    <ligand>
        <name>Zn(2+)</name>
        <dbReference type="ChEBI" id="CHEBI:29105"/>
        <label>1</label>
        <note>catalytic</note>
    </ligand>
</feature>
<evidence type="ECO:0000256" key="12">
    <source>
        <dbReference type="HAMAP-Rule" id="MF_01491"/>
    </source>
</evidence>
<feature type="binding site" evidence="16">
    <location>
        <position position="48"/>
    </location>
    <ligand>
        <name>Ca(2+)</name>
        <dbReference type="ChEBI" id="CHEBI:29108"/>
    </ligand>
</feature>
<comment type="cofactor">
    <cofactor evidence="16">
        <name>Ca(2+)</name>
        <dbReference type="ChEBI" id="CHEBI:29108"/>
    </cofactor>
    <text evidence="16">Binds 1 Ca(2+) cation per subunit. Seen in 1 crystal structure, it is not clear if it is physiologically important.</text>
</comment>
<dbReference type="CDD" id="cd07714">
    <property type="entry name" value="RNaseJ_MBL-fold"/>
    <property type="match status" value="1"/>
</dbReference>
<evidence type="ECO:0000256" key="8">
    <source>
        <dbReference type="ARBA" id="ARBA00022833"/>
    </source>
</evidence>
<comment type="subcellular location">
    <subcellularLocation>
        <location evidence="1 12 13">Cytoplasm</location>
    </subcellularLocation>
</comment>
<comment type="similarity">
    <text evidence="12 13">Belongs to the metallo-beta-lactamase superfamily. RNA-metabolizing metallo-beta-lactamase-like family. Bacterial RNase J subfamily.</text>
</comment>
<dbReference type="GO" id="GO:0006364">
    <property type="term" value="P:rRNA processing"/>
    <property type="evidence" value="ECO:0007669"/>
    <property type="project" value="UniProtKB-UniRule"/>
</dbReference>
<evidence type="ECO:0000313" key="18">
    <source>
        <dbReference type="EMBL" id="SNX75353.1"/>
    </source>
</evidence>
<dbReference type="PANTHER" id="PTHR43694">
    <property type="entry name" value="RIBONUCLEASE J"/>
    <property type="match status" value="1"/>
</dbReference>
<evidence type="ECO:0000256" key="1">
    <source>
        <dbReference type="ARBA" id="ARBA00004496"/>
    </source>
</evidence>
<dbReference type="HAMAP" id="MF_01491">
    <property type="entry name" value="RNase_J_bact"/>
    <property type="match status" value="1"/>
</dbReference>
<comment type="cofactor">
    <cofactor evidence="13 16">
        <name>Zn(2+)</name>
        <dbReference type="ChEBI" id="CHEBI:29105"/>
    </cofactor>
    <text evidence="13 16">Binds 2 Zn(2+) ions per subunit. It is not clear if Zn(2+) or Mg(2+) is physiologically important.</text>
</comment>
<keyword evidence="3 12" id="KW-0698">rRNA processing</keyword>
<protein>
    <recommendedName>
        <fullName evidence="12 13">Ribonuclease J</fullName>
        <shortName evidence="12">RNase J</shortName>
        <ecNumber evidence="12 13">3.1.-.-</ecNumber>
    </recommendedName>
</protein>
<dbReference type="EMBL" id="OAOP01000012">
    <property type="protein sequence ID" value="SNX75353.1"/>
    <property type="molecule type" value="Genomic_DNA"/>
</dbReference>
<evidence type="ECO:0000259" key="17">
    <source>
        <dbReference type="SMART" id="SM00849"/>
    </source>
</evidence>
<evidence type="ECO:0000256" key="16">
    <source>
        <dbReference type="PIRSR" id="PIRSR004803-3"/>
    </source>
</evidence>
<dbReference type="PANTHER" id="PTHR43694:SF4">
    <property type="entry name" value="RIBONUCLEASE J 2"/>
    <property type="match status" value="1"/>
</dbReference>
<evidence type="ECO:0000256" key="3">
    <source>
        <dbReference type="ARBA" id="ARBA00022552"/>
    </source>
</evidence>
<keyword evidence="4 12" id="KW-0540">Nuclease</keyword>
<reference evidence="18 19" key="1">
    <citation type="submission" date="2017-08" db="EMBL/GenBank/DDBJ databases">
        <authorList>
            <person name="de Groot N.N."/>
        </authorList>
    </citation>
    <scope>NUCLEOTIDE SEQUENCE [LARGE SCALE GENOMIC DNA]</scope>
    <source>
        <strain evidence="18 19">JC228</strain>
    </source>
</reference>
<dbReference type="NCBIfam" id="TIGR00649">
    <property type="entry name" value="MG423"/>
    <property type="match status" value="1"/>
</dbReference>
<dbReference type="InterPro" id="IPR041636">
    <property type="entry name" value="RNase_J_C"/>
</dbReference>
<dbReference type="InterPro" id="IPR030854">
    <property type="entry name" value="RNase_J_bac"/>
</dbReference>
<feature type="binding site" evidence="16">
    <location>
        <position position="442"/>
    </location>
    <ligand>
        <name>Ca(2+)</name>
        <dbReference type="ChEBI" id="CHEBI:29108"/>
    </ligand>
</feature>
<dbReference type="OrthoDB" id="9758375at2"/>
<feature type="active site" description="Proton acceptor" evidence="14">
    <location>
        <position position="367"/>
    </location>
</feature>
<feature type="binding site" evidence="16">
    <location>
        <position position="50"/>
    </location>
    <ligand>
        <name>Ca(2+)</name>
        <dbReference type="ChEBI" id="CHEBI:29108"/>
    </ligand>
</feature>
<dbReference type="Proteomes" id="UP000219546">
    <property type="component" value="Unassembled WGS sequence"/>
</dbReference>
<keyword evidence="8 16" id="KW-0862">Zinc</keyword>
<dbReference type="InterPro" id="IPR042173">
    <property type="entry name" value="RNase_J_2"/>
</dbReference>